<dbReference type="RefSeq" id="WP_107751949.1">
    <property type="nucleotide sequence ID" value="NZ_QBKF01000005.1"/>
</dbReference>
<dbReference type="Proteomes" id="UP000244810">
    <property type="component" value="Unassembled WGS sequence"/>
</dbReference>
<name>A0A2T7UN75_9RHOB</name>
<keyword evidence="1" id="KW-0472">Membrane</keyword>
<dbReference type="EMBL" id="QDDR01000010">
    <property type="protein sequence ID" value="PVE46124.1"/>
    <property type="molecule type" value="Genomic_DNA"/>
</dbReference>
<dbReference type="InterPro" id="IPR018723">
    <property type="entry name" value="DUF2254_membrane"/>
</dbReference>
<reference evidence="2 3" key="1">
    <citation type="journal article" date="2011" name="Syst. Appl. Microbiol.">
        <title>Defluviimonas denitrificans gen. nov., sp. nov., and Pararhodobacter aggregans gen. nov., sp. nov., non-phototrophic Rhodobacteraceae from the biofilter of a marine aquaculture.</title>
        <authorList>
            <person name="Foesel B.U."/>
            <person name="Drake H.L."/>
            <person name="Schramm A."/>
        </authorList>
    </citation>
    <scope>NUCLEOTIDE SEQUENCE [LARGE SCALE GENOMIC DNA]</scope>
    <source>
        <strain evidence="2 3">D1-19</strain>
    </source>
</reference>
<proteinExistence type="predicted"/>
<sequence length="406" mass="43310">MFRLFVWLRRLAHALWLRVALFAVLAFLAVIAAHLAAPLVPDWLEERIDAEAVLPVLEILASSMLAVSTFSLGIMVQTHRSALQNATPRVLDLMLEDGLTHNVLGIFIGAFVYALTALILFQAGFDSGAALVLGVTLAVTGAVVLALLRWIAHLTTLGTLRDALARAEDQARSALKRHRHKPALGASPIGPDTVLPDDARTIAAPRSGVLQVIDVQGLARCAPGPVWVLRRPGQQILRGAPFLQVPAGQGDTASDEAMLDCFVIGDTRTFEQDPAFALTVLSEIASRALSPAVNDPGTAIEVVSRLERLLWDWAQASKSDAVEGPGVFVHPWTPPELIEAAFAAIARDGAPMLEVAGHLLEALTALGQAPEGRLAEAARAMQTRARAHAEAALRLEADTARLPPEA</sequence>
<keyword evidence="3" id="KW-1185">Reference proteome</keyword>
<keyword evidence="1" id="KW-0812">Transmembrane</keyword>
<evidence type="ECO:0000256" key="1">
    <source>
        <dbReference type="SAM" id="Phobius"/>
    </source>
</evidence>
<evidence type="ECO:0000313" key="2">
    <source>
        <dbReference type="EMBL" id="PVE46124.1"/>
    </source>
</evidence>
<evidence type="ECO:0000313" key="3">
    <source>
        <dbReference type="Proteomes" id="UP000244810"/>
    </source>
</evidence>
<comment type="caution">
    <text evidence="2">The sequence shown here is derived from an EMBL/GenBank/DDBJ whole genome shotgun (WGS) entry which is preliminary data.</text>
</comment>
<feature type="transmembrane region" description="Helical" evidence="1">
    <location>
        <begin position="129"/>
        <end position="151"/>
    </location>
</feature>
<dbReference type="AlphaFoldDB" id="A0A2T7UN75"/>
<organism evidence="2 3">
    <name type="scientific">Pararhodobacter aggregans</name>
    <dbReference type="NCBI Taxonomy" id="404875"/>
    <lineage>
        <taxon>Bacteria</taxon>
        <taxon>Pseudomonadati</taxon>
        <taxon>Pseudomonadota</taxon>
        <taxon>Alphaproteobacteria</taxon>
        <taxon>Rhodobacterales</taxon>
        <taxon>Paracoccaceae</taxon>
        <taxon>Pararhodobacter</taxon>
    </lineage>
</organism>
<feature type="transmembrane region" description="Helical" evidence="1">
    <location>
        <begin position="103"/>
        <end position="123"/>
    </location>
</feature>
<dbReference type="Pfam" id="PF10011">
    <property type="entry name" value="DUF2254"/>
    <property type="match status" value="1"/>
</dbReference>
<gene>
    <name evidence="2" type="ORF">DDE23_18210</name>
</gene>
<dbReference type="OrthoDB" id="2955631at2"/>
<keyword evidence="1" id="KW-1133">Transmembrane helix</keyword>
<protein>
    <submittedName>
        <fullName evidence="2">DUF2254 domain-containing protein</fullName>
    </submittedName>
</protein>
<feature type="transmembrane region" description="Helical" evidence="1">
    <location>
        <begin position="52"/>
        <end position="76"/>
    </location>
</feature>
<accession>A0A2T7UN75</accession>